<feature type="domain" description="LysM" evidence="6">
    <location>
        <begin position="416"/>
        <end position="460"/>
    </location>
</feature>
<dbReference type="CDD" id="cd00118">
    <property type="entry name" value="LysM"/>
    <property type="match status" value="1"/>
</dbReference>
<dbReference type="EMBL" id="JAIULA010000030">
    <property type="protein sequence ID" value="MCP0887933.1"/>
    <property type="molecule type" value="Genomic_DNA"/>
</dbReference>
<gene>
    <name evidence="7" type="ORF">LB941_11385</name>
</gene>
<evidence type="ECO:0000256" key="4">
    <source>
        <dbReference type="SAM" id="Phobius"/>
    </source>
</evidence>
<dbReference type="SMART" id="SM00382">
    <property type="entry name" value="AAA"/>
    <property type="match status" value="1"/>
</dbReference>
<dbReference type="SUPFAM" id="SSF52540">
    <property type="entry name" value="P-loop containing nucleoside triphosphate hydrolases"/>
    <property type="match status" value="1"/>
</dbReference>
<keyword evidence="4" id="KW-1133">Transmembrane helix</keyword>
<evidence type="ECO:0000256" key="3">
    <source>
        <dbReference type="SAM" id="MobiDB-lite"/>
    </source>
</evidence>
<dbReference type="SUPFAM" id="SSF54106">
    <property type="entry name" value="LysM domain"/>
    <property type="match status" value="1"/>
</dbReference>
<name>A0A9X2FRP8_9LACO</name>
<dbReference type="GO" id="GO:0016887">
    <property type="term" value="F:ATP hydrolysis activity"/>
    <property type="evidence" value="ECO:0007669"/>
    <property type="project" value="InterPro"/>
</dbReference>
<dbReference type="InterPro" id="IPR003593">
    <property type="entry name" value="AAA+_ATPase"/>
</dbReference>
<dbReference type="PROSITE" id="PS51782">
    <property type="entry name" value="LYSM"/>
    <property type="match status" value="1"/>
</dbReference>
<proteinExistence type="predicted"/>
<dbReference type="Gene3D" id="3.40.50.300">
    <property type="entry name" value="P-loop containing nucleotide triphosphate hydrolases"/>
    <property type="match status" value="1"/>
</dbReference>
<dbReference type="AlphaFoldDB" id="A0A9X2FRP8"/>
<evidence type="ECO:0000313" key="8">
    <source>
        <dbReference type="Proteomes" id="UP001139006"/>
    </source>
</evidence>
<dbReference type="InterPro" id="IPR050683">
    <property type="entry name" value="Bact_Polysacc_Export_ATP-bd"/>
</dbReference>
<dbReference type="InterPro" id="IPR017871">
    <property type="entry name" value="ABC_transporter-like_CS"/>
</dbReference>
<dbReference type="PROSITE" id="PS50893">
    <property type="entry name" value="ABC_TRANSPORTER_2"/>
    <property type="match status" value="1"/>
</dbReference>
<dbReference type="RefSeq" id="WP_253362093.1">
    <property type="nucleotide sequence ID" value="NZ_JAIULA010000030.1"/>
</dbReference>
<dbReference type="InterPro" id="IPR003439">
    <property type="entry name" value="ABC_transporter-like_ATP-bd"/>
</dbReference>
<reference evidence="7 8" key="1">
    <citation type="journal article" date="2023" name="Int. J. Syst. Evol. Microbiol.">
        <title>Ligilactobacillus ubinensis sp. nov., a novel species isolated from the wild ferment of a durian fruit (Durio zibethinus).</title>
        <authorList>
            <person name="Heng Y.C."/>
            <person name="Menon N."/>
            <person name="Chen B."/>
            <person name="Loo B.Z.L."/>
            <person name="Wong G.W.J."/>
            <person name="Lim A.C.H."/>
            <person name="Silvaraju S."/>
            <person name="Kittelmann S."/>
        </authorList>
    </citation>
    <scope>NUCLEOTIDE SEQUENCE [LARGE SCALE GENOMIC DNA]</scope>
    <source>
        <strain evidence="7 8">WILCCON 0076</strain>
    </source>
</reference>
<dbReference type="SMART" id="SM00257">
    <property type="entry name" value="LysM"/>
    <property type="match status" value="1"/>
</dbReference>
<keyword evidence="4" id="KW-0812">Transmembrane</keyword>
<evidence type="ECO:0000259" key="6">
    <source>
        <dbReference type="PROSITE" id="PS51782"/>
    </source>
</evidence>
<dbReference type="Pfam" id="PF00005">
    <property type="entry name" value="ABC_tran"/>
    <property type="match status" value="1"/>
</dbReference>
<feature type="domain" description="ABC transporter" evidence="5">
    <location>
        <begin position="4"/>
        <end position="234"/>
    </location>
</feature>
<evidence type="ECO:0000313" key="7">
    <source>
        <dbReference type="EMBL" id="MCP0887933.1"/>
    </source>
</evidence>
<feature type="compositionally biased region" description="Low complexity" evidence="3">
    <location>
        <begin position="395"/>
        <end position="413"/>
    </location>
</feature>
<evidence type="ECO:0000256" key="1">
    <source>
        <dbReference type="ARBA" id="ARBA00022741"/>
    </source>
</evidence>
<dbReference type="GO" id="GO:0005524">
    <property type="term" value="F:ATP binding"/>
    <property type="evidence" value="ECO:0007669"/>
    <property type="project" value="UniProtKB-KW"/>
</dbReference>
<organism evidence="7 8">
    <name type="scientific">Ligilactobacillus ubinensis</name>
    <dbReference type="NCBI Taxonomy" id="2876789"/>
    <lineage>
        <taxon>Bacteria</taxon>
        <taxon>Bacillati</taxon>
        <taxon>Bacillota</taxon>
        <taxon>Bacilli</taxon>
        <taxon>Lactobacillales</taxon>
        <taxon>Lactobacillaceae</taxon>
        <taxon>Ligilactobacillus</taxon>
    </lineage>
</organism>
<dbReference type="PROSITE" id="PS00211">
    <property type="entry name" value="ABC_TRANSPORTER_1"/>
    <property type="match status" value="1"/>
</dbReference>
<dbReference type="PANTHER" id="PTHR46743:SF2">
    <property type="entry name" value="TEICHOIC ACIDS EXPORT ATP-BINDING PROTEIN TAGH"/>
    <property type="match status" value="1"/>
</dbReference>
<sequence>MTKLEIKYITKSAPMLNDNKENKGAPVEFWELRGITLDLSEGEAIGLIGTNSSGKSLLLNIISGKIRQTTGFITTKNHIGLACLDELDPNISGLENIRKKITKFDIDEFKGNHLTNAVINFIEFGQWLYQPVGTYSAGMKARLVLGIALIVEPEIVLIDGVLDLLDRSFEKKVAKKIRQLKDSGVSFIIAETRNVNIERFCERTMWLQFGQIQDFGPTKEVLQQYSFAEEWYDALTLPEQNDYLANKQWEQVQFNIDKIYEEFKVEQFKHGYTRKDEPRMRKAFFVERGIDPVKAEKKVTEKQKPEVKKDKKTTIKQPKAVILSIVIILLCIIGGAFWLISGKDTDTQSSNNTVTTSKKATSTKISASKKAALKAKSSSKKAAEASSKAAKDSSKAASSSAAAASASESSKLANTQTIEVASGDSLESLASKYETTVSEIQSLNNLGSSENIKIGETLYVPK</sequence>
<dbReference type="InterPro" id="IPR027417">
    <property type="entry name" value="P-loop_NTPase"/>
</dbReference>
<accession>A0A9X2FRP8</accession>
<protein>
    <submittedName>
        <fullName evidence="7">ATP-binding cassette domain-containing protein</fullName>
    </submittedName>
</protein>
<keyword evidence="1" id="KW-0547">Nucleotide-binding</keyword>
<dbReference type="InterPro" id="IPR036779">
    <property type="entry name" value="LysM_dom_sf"/>
</dbReference>
<keyword evidence="4" id="KW-0472">Membrane</keyword>
<dbReference type="Gene3D" id="3.10.350.10">
    <property type="entry name" value="LysM domain"/>
    <property type="match status" value="1"/>
</dbReference>
<evidence type="ECO:0000259" key="5">
    <source>
        <dbReference type="PROSITE" id="PS50893"/>
    </source>
</evidence>
<keyword evidence="8" id="KW-1185">Reference proteome</keyword>
<dbReference type="InterPro" id="IPR018392">
    <property type="entry name" value="LysM"/>
</dbReference>
<dbReference type="Pfam" id="PF01476">
    <property type="entry name" value="LysM"/>
    <property type="match status" value="1"/>
</dbReference>
<keyword evidence="2 7" id="KW-0067">ATP-binding</keyword>
<feature type="transmembrane region" description="Helical" evidence="4">
    <location>
        <begin position="320"/>
        <end position="340"/>
    </location>
</feature>
<feature type="region of interest" description="Disordered" evidence="3">
    <location>
        <begin position="382"/>
        <end position="413"/>
    </location>
</feature>
<dbReference type="Proteomes" id="UP001139006">
    <property type="component" value="Unassembled WGS sequence"/>
</dbReference>
<comment type="caution">
    <text evidence="7">The sequence shown here is derived from an EMBL/GenBank/DDBJ whole genome shotgun (WGS) entry which is preliminary data.</text>
</comment>
<evidence type="ECO:0000256" key="2">
    <source>
        <dbReference type="ARBA" id="ARBA00022840"/>
    </source>
</evidence>
<dbReference type="PANTHER" id="PTHR46743">
    <property type="entry name" value="TEICHOIC ACIDS EXPORT ATP-BINDING PROTEIN TAGH"/>
    <property type="match status" value="1"/>
</dbReference>